<dbReference type="Proteomes" id="UP000007799">
    <property type="component" value="Unassembled WGS sequence"/>
</dbReference>
<dbReference type="InParanoid" id="F2U336"/>
<dbReference type="Gene3D" id="3.90.228.10">
    <property type="match status" value="2"/>
</dbReference>
<name>F2U336_SALR5</name>
<dbReference type="GeneID" id="16076800"/>
<evidence type="ECO:0000259" key="2">
    <source>
        <dbReference type="PROSITE" id="PS51154"/>
    </source>
</evidence>
<dbReference type="GO" id="GO:0005634">
    <property type="term" value="C:nucleus"/>
    <property type="evidence" value="ECO:0007669"/>
    <property type="project" value="TreeGrafter"/>
</dbReference>
<evidence type="ECO:0000313" key="4">
    <source>
        <dbReference type="Proteomes" id="UP000007799"/>
    </source>
</evidence>
<dbReference type="KEGG" id="sre:PTSG_02717"/>
<proteinExistence type="predicted"/>
<dbReference type="PANTHER" id="PTHR45740:SF2">
    <property type="entry name" value="POLY [ADP-RIBOSE] POLYMERASE"/>
    <property type="match status" value="1"/>
</dbReference>
<feature type="compositionally biased region" description="Acidic residues" evidence="1">
    <location>
        <begin position="330"/>
        <end position="357"/>
    </location>
</feature>
<accession>F2U336</accession>
<protein>
    <recommendedName>
        <fullName evidence="2">Macro domain-containing protein</fullName>
    </recommendedName>
</protein>
<dbReference type="EMBL" id="GL832960">
    <property type="protein sequence ID" value="EGD82030.1"/>
    <property type="molecule type" value="Genomic_DNA"/>
</dbReference>
<dbReference type="SUPFAM" id="SSF52949">
    <property type="entry name" value="Macro domain-like"/>
    <property type="match status" value="1"/>
</dbReference>
<feature type="region of interest" description="Disordered" evidence="1">
    <location>
        <begin position="323"/>
        <end position="375"/>
    </location>
</feature>
<feature type="compositionally biased region" description="Low complexity" evidence="1">
    <location>
        <begin position="1171"/>
        <end position="1192"/>
    </location>
</feature>
<sequence>MQTVIPTTESTFHTIAHIQPTRCVCRVLVSVTKELVAGQQAEAAAQEGVGADAGYTASTGAASATANASAATASSASSAAGGDGPVDLSAHAVLEGPRKAMAAASEVVLLTTCKRLFPAKVKQAVWEVEPYQYHTISETLPAVQLHAEIREGSINNDRDMNAERSGPLAVQRGARAHHVLHMVAPNFAPEFGNTVTQTAADLTTAYRALLTTTRDNNIRSLATCALGCGAFRCSPYAWTATARSFFDTIRVTIITKDVSMLSAFKQLFEKYHGEKWLYTGPTYTEPPSKAELDNKAAWNGFTHDATLLIENAFNKHWAAIAAKRKRSNADNDDDDDGNGGGDGDDDDVGNGESDDGSDGQSGSIGQHKGVAAGGVAVEHAREMPKEMTKPCGRFPDKYLHKEHSKMSEEEDAHAVAHARATAAAEDERNMRRTVDPDVLQWWLEYKNRKAWKSASFFKFKIQYTTNTPGKLVDRYFTVAFQDHWVERVRRVVDEQRSKLEPQALFEFPDGWHMRGGQLLVDVTSEDELGHVRAPPVGAASPTKPARAACAERAAVQAVLGERAPRVLAPAPPSLSNDIAPLSGNDNDDCNVLVQRLLHVICRSELGLTINYASAEGYFVSGLYFSRDPSFAVKCGHHKGSATDKNDTASERRPSDIAVAAADHDVAATAVSAAAARHVADEGEGSGRAAAGEGTSGGAESPGGRMTAFAAAGSVLYDVVCGFDGDTEMFVIYDNGMCYPEYIISFDDDAVDVQGEVDGDESEDAEEEVVAPVMLERGACDSRLGMRMVVMVMVMVTVMVRHVKMAINHNDLHHPKNNVPGDGAVAENNGYGAYGIRGSPHPNNSPNINNNNHNILGNASWDMREAQLLVDVTNEDEPSRLRARPLGAASPPKPARAAPAPPNLSNVIAPLSGDDYNVFVHRLLHVICKSELGLTINDASAEGYFGSGLYFSRDLSFAVKYGHHEGSAADKNDTTSERRVYVDVSTPQSNVVADHGADDDVVATAVAAARHGGDEGEGSGRVAAGEGTSGGAEGAGGRTTASAVDGSVLYDSVCGFDGDTEMFVIYDNGMCYPEYIISFDDDAVDVQGEVDGDESEDAEEEVVAPVMLERGACDSRLGMRMVVMVMVMVTVMVRHVKMAINHNDLHHPKNNVPGDGAVAENNGYGAYGIRGSPHPNNSPNINNNNHNILGNAS</sequence>
<reference evidence="3" key="1">
    <citation type="submission" date="2009-08" db="EMBL/GenBank/DDBJ databases">
        <title>Annotation of Salpingoeca rosetta.</title>
        <authorList>
            <consortium name="The Broad Institute Genome Sequencing Platform"/>
            <person name="Russ C."/>
            <person name="Cuomo C."/>
            <person name="Burger G."/>
            <person name="Gray M.W."/>
            <person name="Holland P.W.H."/>
            <person name="King N."/>
            <person name="Lang F.B.F."/>
            <person name="Roger A.J."/>
            <person name="Ruiz-Trillo I."/>
            <person name="Young S.K."/>
            <person name="Zeng Q."/>
            <person name="Gargeya S."/>
            <person name="Alvarado L."/>
            <person name="Berlin A."/>
            <person name="Chapman S.B."/>
            <person name="Chen Z."/>
            <person name="Freedman E."/>
            <person name="Gellesch M."/>
            <person name="Goldberg J."/>
            <person name="Griggs A."/>
            <person name="Gujja S."/>
            <person name="Heilman E."/>
            <person name="Heiman D."/>
            <person name="Howarth C."/>
            <person name="Mehta T."/>
            <person name="Neiman D."/>
            <person name="Pearson M."/>
            <person name="Roberts A."/>
            <person name="Saif S."/>
            <person name="Shea T."/>
            <person name="Shenoy N."/>
            <person name="Sisk P."/>
            <person name="Stolte C."/>
            <person name="Sykes S."/>
            <person name="White J."/>
            <person name="Yandava C."/>
            <person name="Haas B."/>
            <person name="Nusbaum C."/>
            <person name="Birren B."/>
        </authorList>
    </citation>
    <scope>NUCLEOTIDE SEQUENCE [LARGE SCALE GENOMIC DNA]</scope>
    <source>
        <strain evidence="3">ATCC 50818</strain>
    </source>
</reference>
<dbReference type="GO" id="GO:1990404">
    <property type="term" value="F:NAD+-protein mono-ADP-ribosyltransferase activity"/>
    <property type="evidence" value="ECO:0007669"/>
    <property type="project" value="TreeGrafter"/>
</dbReference>
<evidence type="ECO:0000256" key="1">
    <source>
        <dbReference type="SAM" id="MobiDB-lite"/>
    </source>
</evidence>
<feature type="region of interest" description="Disordered" evidence="1">
    <location>
        <begin position="1009"/>
        <end position="1038"/>
    </location>
</feature>
<dbReference type="Gene3D" id="3.40.220.10">
    <property type="entry name" value="Leucine Aminopeptidase, subunit E, domain 1"/>
    <property type="match status" value="1"/>
</dbReference>
<evidence type="ECO:0000313" key="3">
    <source>
        <dbReference type="EMBL" id="EGD82030.1"/>
    </source>
</evidence>
<feature type="compositionally biased region" description="Low complexity" evidence="1">
    <location>
        <begin position="358"/>
        <end position="375"/>
    </location>
</feature>
<dbReference type="InterPro" id="IPR002589">
    <property type="entry name" value="Macro_dom"/>
</dbReference>
<dbReference type="AlphaFoldDB" id="F2U336"/>
<feature type="region of interest" description="Disordered" evidence="1">
    <location>
        <begin position="873"/>
        <end position="900"/>
    </location>
</feature>
<gene>
    <name evidence="3" type="ORF">PTSG_02717</name>
</gene>
<feature type="region of interest" description="Disordered" evidence="1">
    <location>
        <begin position="1166"/>
        <end position="1192"/>
    </location>
</feature>
<dbReference type="InterPro" id="IPR051712">
    <property type="entry name" value="ARTD-AVP"/>
</dbReference>
<feature type="domain" description="Macro" evidence="2">
    <location>
        <begin position="36"/>
        <end position="272"/>
    </location>
</feature>
<feature type="compositionally biased region" description="Pro residues" evidence="1">
    <location>
        <begin position="890"/>
        <end position="900"/>
    </location>
</feature>
<keyword evidence="4" id="KW-1185">Reference proteome</keyword>
<dbReference type="PANTHER" id="PTHR45740">
    <property type="entry name" value="POLY [ADP-RIBOSE] POLYMERASE"/>
    <property type="match status" value="1"/>
</dbReference>
<dbReference type="Pfam" id="PF01661">
    <property type="entry name" value="Macro"/>
    <property type="match status" value="1"/>
</dbReference>
<organism evidence="4">
    <name type="scientific">Salpingoeca rosetta (strain ATCC 50818 / BSB-021)</name>
    <dbReference type="NCBI Taxonomy" id="946362"/>
    <lineage>
        <taxon>Eukaryota</taxon>
        <taxon>Choanoflagellata</taxon>
        <taxon>Craspedida</taxon>
        <taxon>Salpingoecidae</taxon>
        <taxon>Salpingoeca</taxon>
    </lineage>
</organism>
<dbReference type="InterPro" id="IPR043472">
    <property type="entry name" value="Macro_dom-like"/>
</dbReference>
<dbReference type="GO" id="GO:0003950">
    <property type="term" value="F:NAD+ poly-ADP-ribosyltransferase activity"/>
    <property type="evidence" value="ECO:0007669"/>
    <property type="project" value="TreeGrafter"/>
</dbReference>
<dbReference type="RefSeq" id="XP_004996213.1">
    <property type="nucleotide sequence ID" value="XM_004996156.1"/>
</dbReference>
<feature type="compositionally biased region" description="Gly residues" evidence="1">
    <location>
        <begin position="1026"/>
        <end position="1036"/>
    </location>
</feature>
<feature type="region of interest" description="Disordered" evidence="1">
    <location>
        <begin position="681"/>
        <end position="702"/>
    </location>
</feature>
<dbReference type="PROSITE" id="PS51154">
    <property type="entry name" value="MACRO"/>
    <property type="match status" value="1"/>
</dbReference>